<dbReference type="Gene3D" id="3.10.20.370">
    <property type="match status" value="1"/>
</dbReference>
<dbReference type="Proteomes" id="UP000694549">
    <property type="component" value="Unplaced"/>
</dbReference>
<dbReference type="AlphaFoldDB" id="A0A8B9UUB8"/>
<dbReference type="InterPro" id="IPR041577">
    <property type="entry name" value="RT_RNaseH_2"/>
</dbReference>
<organism evidence="2 3">
    <name type="scientific">Anas zonorhyncha</name>
    <name type="common">Eastern spot-billed duck</name>
    <dbReference type="NCBI Taxonomy" id="75864"/>
    <lineage>
        <taxon>Eukaryota</taxon>
        <taxon>Metazoa</taxon>
        <taxon>Chordata</taxon>
        <taxon>Craniata</taxon>
        <taxon>Vertebrata</taxon>
        <taxon>Euteleostomi</taxon>
        <taxon>Archelosauria</taxon>
        <taxon>Archosauria</taxon>
        <taxon>Dinosauria</taxon>
        <taxon>Saurischia</taxon>
        <taxon>Theropoda</taxon>
        <taxon>Coelurosauria</taxon>
        <taxon>Aves</taxon>
        <taxon>Neognathae</taxon>
        <taxon>Galloanserae</taxon>
        <taxon>Anseriformes</taxon>
        <taxon>Anatidae</taxon>
        <taxon>Anatinae</taxon>
        <taxon>Anas</taxon>
    </lineage>
</organism>
<feature type="domain" description="Reverse transcriptase/retrotransposon-derived protein RNase H-like" evidence="1">
    <location>
        <begin position="17"/>
        <end position="111"/>
    </location>
</feature>
<dbReference type="Pfam" id="PF17919">
    <property type="entry name" value="RT_RNaseH_2"/>
    <property type="match status" value="1"/>
</dbReference>
<sequence>MDPINVQIKLTNNQLKWFTEDDQKFEEIKRALIQAPVLSLPDLEKPFYLFVNTSKQTAYGVLTQDWAGIQKPVGYCSKLLDPVSRGWPACLQALVATALLIEEYIDSDQGTHFTSKIIRLLY</sequence>
<dbReference type="PANTHER" id="PTHR33064">
    <property type="entry name" value="POL PROTEIN"/>
    <property type="match status" value="1"/>
</dbReference>
<dbReference type="PANTHER" id="PTHR33064:SF37">
    <property type="entry name" value="RIBONUCLEASE H"/>
    <property type="match status" value="1"/>
</dbReference>
<reference evidence="2" key="2">
    <citation type="submission" date="2025-09" db="UniProtKB">
        <authorList>
            <consortium name="Ensembl"/>
        </authorList>
    </citation>
    <scope>IDENTIFICATION</scope>
</reference>
<dbReference type="InterPro" id="IPR043502">
    <property type="entry name" value="DNA/RNA_pol_sf"/>
</dbReference>
<reference evidence="2" key="1">
    <citation type="submission" date="2025-08" db="UniProtKB">
        <authorList>
            <consortium name="Ensembl"/>
        </authorList>
    </citation>
    <scope>IDENTIFICATION</scope>
</reference>
<accession>A0A8B9UUB8</accession>
<name>A0A8B9UUB8_9AVES</name>
<evidence type="ECO:0000313" key="2">
    <source>
        <dbReference type="Ensembl" id="ENSAZOP00000014657.1"/>
    </source>
</evidence>
<dbReference type="Ensembl" id="ENSAZOT00000015746.1">
    <property type="protein sequence ID" value="ENSAZOP00000014657.1"/>
    <property type="gene ID" value="ENSAZOG00000009473.1"/>
</dbReference>
<keyword evidence="3" id="KW-1185">Reference proteome</keyword>
<evidence type="ECO:0000259" key="1">
    <source>
        <dbReference type="Pfam" id="PF17919"/>
    </source>
</evidence>
<dbReference type="SUPFAM" id="SSF56672">
    <property type="entry name" value="DNA/RNA polymerases"/>
    <property type="match status" value="1"/>
</dbReference>
<protein>
    <recommendedName>
        <fullName evidence="1">Reverse transcriptase/retrotransposon-derived protein RNase H-like domain-containing protein</fullName>
    </recommendedName>
</protein>
<proteinExistence type="predicted"/>
<dbReference type="InterPro" id="IPR051320">
    <property type="entry name" value="Viral_Replic_Matur_Polypro"/>
</dbReference>
<evidence type="ECO:0000313" key="3">
    <source>
        <dbReference type="Proteomes" id="UP000694549"/>
    </source>
</evidence>